<protein>
    <submittedName>
        <fullName evidence="1">Uncharacterized protein</fullName>
    </submittedName>
</protein>
<gene>
    <name evidence="1" type="ORF">GO594_13085</name>
</gene>
<organism evidence="1 2">
    <name type="scientific">Metapseudomonas otitidis</name>
    <dbReference type="NCBI Taxonomy" id="319939"/>
    <lineage>
        <taxon>Bacteria</taxon>
        <taxon>Pseudomonadati</taxon>
        <taxon>Pseudomonadota</taxon>
        <taxon>Gammaproteobacteria</taxon>
        <taxon>Pseudomonadales</taxon>
        <taxon>Pseudomonadaceae</taxon>
        <taxon>Metapseudomonas</taxon>
    </lineage>
</organism>
<evidence type="ECO:0000313" key="1">
    <source>
        <dbReference type="EMBL" id="MWK56914.1"/>
    </source>
</evidence>
<name>A0A7X3KUM1_9GAMM</name>
<dbReference type="EMBL" id="WTFN01000027">
    <property type="protein sequence ID" value="MWK56914.1"/>
    <property type="molecule type" value="Genomic_DNA"/>
</dbReference>
<evidence type="ECO:0000313" key="2">
    <source>
        <dbReference type="Proteomes" id="UP000461288"/>
    </source>
</evidence>
<sequence length="100" mass="10718">MSKVVEFPPRCAPHATGDAICTRCRHEWVAVAPVGQTQLECPECGTHCGLFKYPFGPSVGDAMFACDCGSSLFYIVRAKADAVAAVRCRGCGQEATGWFD</sequence>
<dbReference type="Proteomes" id="UP000461288">
    <property type="component" value="Unassembled WGS sequence"/>
</dbReference>
<reference evidence="1 2" key="1">
    <citation type="submission" date="2019-12" db="EMBL/GenBank/DDBJ databases">
        <title>Draft genome sequence of Pseudomonas otitidis recovered from a chicken carcass.</title>
        <authorList>
            <person name="Vieira T.R."/>
            <person name="Oliviera E.F.C."/>
            <person name="Silva N.M.V."/>
            <person name="Sambrano G.E."/>
            <person name="Cibulski S.P."/>
            <person name="Cardoso M.R.I."/>
        </authorList>
    </citation>
    <scope>NUCLEOTIDE SEQUENCE [LARGE SCALE GENOMIC DNA]</scope>
    <source>
        <strain evidence="1 2">25_K</strain>
    </source>
</reference>
<proteinExistence type="predicted"/>
<dbReference type="RefSeq" id="WP_160481037.1">
    <property type="nucleotide sequence ID" value="NZ_WTFN01000027.1"/>
</dbReference>
<comment type="caution">
    <text evidence="1">The sequence shown here is derived from an EMBL/GenBank/DDBJ whole genome shotgun (WGS) entry which is preliminary data.</text>
</comment>
<accession>A0A7X3KUM1</accession>
<dbReference type="AlphaFoldDB" id="A0A7X3KUM1"/>